<sequence>MQMADPHEGMVSFQKALQAGILDTGPVRNFDNLFSHIDEPSLGTIRLTYVRLTQDYQSVIAFVSCVINGQVDGIPCVSVRYAVPKHLRNQGPAKQLLRDVIKEKVYQAGQMGNSNLFIKHAVDVANIESQRFAEAILNIPRESITNAASGSSAFRYTAKFDTSTGLKL</sequence>
<gene>
    <name evidence="1" type="ORF">AO064_17715</name>
</gene>
<comment type="caution">
    <text evidence="1">The sequence shown here is derived from an EMBL/GenBank/DDBJ whole genome shotgun (WGS) entry which is preliminary data.</text>
</comment>
<accession>A0A9X5KYL1</accession>
<dbReference type="AlphaFoldDB" id="A0A9X5KYL1"/>
<proteinExistence type="predicted"/>
<dbReference type="RefSeq" id="WP_064052836.1">
    <property type="nucleotide sequence ID" value="NZ_LKEG01000026.1"/>
</dbReference>
<evidence type="ECO:0000313" key="2">
    <source>
        <dbReference type="Proteomes" id="UP000077563"/>
    </source>
</evidence>
<dbReference type="Proteomes" id="UP000077563">
    <property type="component" value="Unassembled WGS sequence"/>
</dbReference>
<dbReference type="EMBL" id="LKEG01000026">
    <property type="protein sequence ID" value="OAJ50284.1"/>
    <property type="molecule type" value="Genomic_DNA"/>
</dbReference>
<protein>
    <submittedName>
        <fullName evidence="1">Uncharacterized protein</fullName>
    </submittedName>
</protein>
<reference evidence="1 2" key="1">
    <citation type="submission" date="2015-09" db="EMBL/GenBank/DDBJ databases">
        <title>Genome sequence of Pseudomonas marginalis ICMP 3553.</title>
        <authorList>
            <person name="Visnovsky S."/>
            <person name="Lu A."/>
            <person name="Panda P."/>
            <person name="Pitman A."/>
        </authorList>
    </citation>
    <scope>NUCLEOTIDE SEQUENCE [LARGE SCALE GENOMIC DNA]</scope>
    <source>
        <strain evidence="1 2">ICMP 3553</strain>
    </source>
</reference>
<evidence type="ECO:0000313" key="1">
    <source>
        <dbReference type="EMBL" id="OAJ50284.1"/>
    </source>
</evidence>
<name>A0A9X5KYL1_PSEMA</name>
<organism evidence="1 2">
    <name type="scientific">Pseudomonas marginalis</name>
    <name type="common">Pseudomonas panacis</name>
    <dbReference type="NCBI Taxonomy" id="298"/>
    <lineage>
        <taxon>Bacteria</taxon>
        <taxon>Pseudomonadati</taxon>
        <taxon>Pseudomonadota</taxon>
        <taxon>Gammaproteobacteria</taxon>
        <taxon>Pseudomonadales</taxon>
        <taxon>Pseudomonadaceae</taxon>
        <taxon>Pseudomonas</taxon>
    </lineage>
</organism>